<dbReference type="InterPro" id="IPR027443">
    <property type="entry name" value="IPNS-like_sf"/>
</dbReference>
<dbReference type="Gene3D" id="2.60.120.330">
    <property type="entry name" value="B-lactam Antibiotic, Isopenicillin N Synthase, Chain"/>
    <property type="match status" value="1"/>
</dbReference>
<evidence type="ECO:0000313" key="5">
    <source>
        <dbReference type="EMBL" id="CAI8588021.1"/>
    </source>
</evidence>
<evidence type="ECO:0000256" key="3">
    <source>
        <dbReference type="ARBA" id="ARBA00023004"/>
    </source>
</evidence>
<keyword evidence="2" id="KW-0847">Vitamin C</keyword>
<dbReference type="EMBL" id="OX451736">
    <property type="protein sequence ID" value="CAI8588021.1"/>
    <property type="molecule type" value="Genomic_DNA"/>
</dbReference>
<dbReference type="GO" id="GO:0031418">
    <property type="term" value="F:L-ascorbic acid binding"/>
    <property type="evidence" value="ECO:0007669"/>
    <property type="project" value="UniProtKB-KW"/>
</dbReference>
<dbReference type="Pfam" id="PF03171">
    <property type="entry name" value="2OG-FeII_Oxy"/>
    <property type="match status" value="1"/>
</dbReference>
<keyword evidence="1" id="KW-0479">Metal-binding</keyword>
<keyword evidence="6" id="KW-1185">Reference proteome</keyword>
<dbReference type="InterPro" id="IPR044861">
    <property type="entry name" value="IPNS-like_FE2OG_OXY"/>
</dbReference>
<evidence type="ECO:0000256" key="2">
    <source>
        <dbReference type="ARBA" id="ARBA00022896"/>
    </source>
</evidence>
<reference evidence="5 6" key="1">
    <citation type="submission" date="2023-01" db="EMBL/GenBank/DDBJ databases">
        <authorList>
            <person name="Kreplak J."/>
        </authorList>
    </citation>
    <scope>NUCLEOTIDE SEQUENCE [LARGE SCALE GENOMIC DNA]</scope>
</reference>
<sequence length="130" mass="14702">MQATSLPVPSVQELVKQTITKVPERYVHSNQDPIVLSNTNFLPQIITNGIYRSIEHRAIVNSKKERISIATFHRLNMSRVIGPIPCLITPERPALFKTIGVADFFNGYLSRKLEGKSYLDALRIKNEIGK</sequence>
<dbReference type="InterPro" id="IPR050295">
    <property type="entry name" value="Plant_2OG-oxidoreductases"/>
</dbReference>
<evidence type="ECO:0000313" key="6">
    <source>
        <dbReference type="Proteomes" id="UP001157006"/>
    </source>
</evidence>
<organism evidence="5 6">
    <name type="scientific">Vicia faba</name>
    <name type="common">Broad bean</name>
    <name type="synonym">Faba vulgaris</name>
    <dbReference type="NCBI Taxonomy" id="3906"/>
    <lineage>
        <taxon>Eukaryota</taxon>
        <taxon>Viridiplantae</taxon>
        <taxon>Streptophyta</taxon>
        <taxon>Embryophyta</taxon>
        <taxon>Tracheophyta</taxon>
        <taxon>Spermatophyta</taxon>
        <taxon>Magnoliopsida</taxon>
        <taxon>eudicotyledons</taxon>
        <taxon>Gunneridae</taxon>
        <taxon>Pentapetalae</taxon>
        <taxon>rosids</taxon>
        <taxon>fabids</taxon>
        <taxon>Fabales</taxon>
        <taxon>Fabaceae</taxon>
        <taxon>Papilionoideae</taxon>
        <taxon>50 kb inversion clade</taxon>
        <taxon>NPAAA clade</taxon>
        <taxon>Hologalegina</taxon>
        <taxon>IRL clade</taxon>
        <taxon>Fabeae</taxon>
        <taxon>Vicia</taxon>
    </lineage>
</organism>
<keyword evidence="3" id="KW-0408">Iron</keyword>
<proteinExistence type="predicted"/>
<evidence type="ECO:0000256" key="1">
    <source>
        <dbReference type="ARBA" id="ARBA00022723"/>
    </source>
</evidence>
<dbReference type="Proteomes" id="UP001157006">
    <property type="component" value="Chromosome 1L"/>
</dbReference>
<dbReference type="AlphaFoldDB" id="A0AAV0YQ01"/>
<dbReference type="SUPFAM" id="SSF51197">
    <property type="entry name" value="Clavaminate synthase-like"/>
    <property type="match status" value="1"/>
</dbReference>
<dbReference type="GO" id="GO:0046872">
    <property type="term" value="F:metal ion binding"/>
    <property type="evidence" value="ECO:0007669"/>
    <property type="project" value="UniProtKB-KW"/>
</dbReference>
<feature type="domain" description="Isopenicillin N synthase-like Fe(2+) 2OG dioxygenase" evidence="4">
    <location>
        <begin position="44"/>
        <end position="74"/>
    </location>
</feature>
<protein>
    <recommendedName>
        <fullName evidence="4">Isopenicillin N synthase-like Fe(2+) 2OG dioxygenase domain-containing protein</fullName>
    </recommendedName>
</protein>
<dbReference type="PANTHER" id="PTHR47991">
    <property type="entry name" value="OXOGLUTARATE/IRON-DEPENDENT DIOXYGENASE"/>
    <property type="match status" value="1"/>
</dbReference>
<name>A0AAV0YQ01_VICFA</name>
<evidence type="ECO:0000259" key="4">
    <source>
        <dbReference type="Pfam" id="PF03171"/>
    </source>
</evidence>
<gene>
    <name evidence="5" type="ORF">VFH_I327880</name>
</gene>
<accession>A0AAV0YQ01</accession>